<reference evidence="2" key="1">
    <citation type="journal article" date="2020" name="mSystems">
        <title>Genome- and Community-Level Interaction Insights into Carbon Utilization and Element Cycling Functions of Hydrothermarchaeota in Hydrothermal Sediment.</title>
        <authorList>
            <person name="Zhou Z."/>
            <person name="Liu Y."/>
            <person name="Xu W."/>
            <person name="Pan J."/>
            <person name="Luo Z.H."/>
            <person name="Li M."/>
        </authorList>
    </citation>
    <scope>NUCLEOTIDE SEQUENCE [LARGE SCALE GENOMIC DNA]</scope>
    <source>
        <strain evidence="2">SpSt-855</strain>
    </source>
</reference>
<dbReference type="Gene3D" id="1.20.1260.10">
    <property type="match status" value="1"/>
</dbReference>
<organism evidence="2">
    <name type="scientific">Acidobacterium capsulatum</name>
    <dbReference type="NCBI Taxonomy" id="33075"/>
    <lineage>
        <taxon>Bacteria</taxon>
        <taxon>Pseudomonadati</taxon>
        <taxon>Acidobacteriota</taxon>
        <taxon>Terriglobia</taxon>
        <taxon>Terriglobales</taxon>
        <taxon>Acidobacteriaceae</taxon>
        <taxon>Acidobacterium</taxon>
    </lineage>
</organism>
<dbReference type="SUPFAM" id="SSF47240">
    <property type="entry name" value="Ferritin-like"/>
    <property type="match status" value="1"/>
</dbReference>
<dbReference type="InterPro" id="IPR047114">
    <property type="entry name" value="YciF"/>
</dbReference>
<dbReference type="Pfam" id="PF05974">
    <property type="entry name" value="DUF892"/>
    <property type="match status" value="1"/>
</dbReference>
<gene>
    <name evidence="2" type="ORF">ENW50_09625</name>
</gene>
<accession>A0A7V4XTK5</accession>
<evidence type="ECO:0000256" key="1">
    <source>
        <dbReference type="SAM" id="Coils"/>
    </source>
</evidence>
<dbReference type="PANTHER" id="PTHR30565">
    <property type="entry name" value="PROTEIN YCIF"/>
    <property type="match status" value="1"/>
</dbReference>
<dbReference type="InterPro" id="IPR012347">
    <property type="entry name" value="Ferritin-like"/>
</dbReference>
<dbReference type="InterPro" id="IPR010287">
    <property type="entry name" value="DUF892_YciF-like"/>
</dbReference>
<comment type="caution">
    <text evidence="2">The sequence shown here is derived from an EMBL/GenBank/DDBJ whole genome shotgun (WGS) entry which is preliminary data.</text>
</comment>
<name>A0A7V4XTK5_9BACT</name>
<feature type="coiled-coil region" evidence="1">
    <location>
        <begin position="122"/>
        <end position="156"/>
    </location>
</feature>
<keyword evidence="1" id="KW-0175">Coiled coil</keyword>
<dbReference type="InterPro" id="IPR009078">
    <property type="entry name" value="Ferritin-like_SF"/>
</dbReference>
<dbReference type="PANTHER" id="PTHR30565:SF9">
    <property type="entry name" value="PROTEIN YCIF"/>
    <property type="match status" value="1"/>
</dbReference>
<sequence length="163" mass="18359">MSLHDVMLEELRSLYSAENQIVKALPKLIKHAKNEELKNGFSQHLAQTEEHVERLKKIFEQLDQKPTGKDCKGMEGLLEEGKEVLNEDENGDSYDVGLIGAASRVEHYEIAGYTWAITVATALGMKEAVALLEETLAEEEETRDELEDLLSQFLERSVKRTAA</sequence>
<proteinExistence type="predicted"/>
<protein>
    <submittedName>
        <fullName evidence="2">Ferritin-like domain-containing protein</fullName>
    </submittedName>
</protein>
<dbReference type="EMBL" id="DTKL01000061">
    <property type="protein sequence ID" value="HGY94924.1"/>
    <property type="molecule type" value="Genomic_DNA"/>
</dbReference>
<dbReference type="AlphaFoldDB" id="A0A7V4XTK5"/>
<evidence type="ECO:0000313" key="2">
    <source>
        <dbReference type="EMBL" id="HGY94924.1"/>
    </source>
</evidence>
<dbReference type="CDD" id="cd07909">
    <property type="entry name" value="YciF"/>
    <property type="match status" value="1"/>
</dbReference>